<feature type="non-terminal residue" evidence="3">
    <location>
        <position position="89"/>
    </location>
</feature>
<keyword evidence="4" id="KW-1185">Reference proteome</keyword>
<gene>
    <name evidence="3" type="ORF">L9F63_013901</name>
</gene>
<evidence type="ECO:0000256" key="1">
    <source>
        <dbReference type="ARBA" id="ARBA00023161"/>
    </source>
</evidence>
<reference evidence="3" key="2">
    <citation type="submission" date="2023-05" db="EMBL/GenBank/DDBJ databases">
        <authorList>
            <person name="Fouks B."/>
        </authorList>
    </citation>
    <scope>NUCLEOTIDE SEQUENCE</scope>
    <source>
        <strain evidence="3">Stay&amp;Tobe</strain>
        <tissue evidence="3">Testes</tissue>
    </source>
</reference>
<dbReference type="InterPro" id="IPR011990">
    <property type="entry name" value="TPR-like_helical_dom_sf"/>
</dbReference>
<dbReference type="GO" id="GO:0000184">
    <property type="term" value="P:nuclear-transcribed mRNA catabolic process, nonsense-mediated decay"/>
    <property type="evidence" value="ECO:0007669"/>
    <property type="project" value="UniProtKB-KW"/>
</dbReference>
<dbReference type="EMBL" id="JASPKZ010002717">
    <property type="protein sequence ID" value="KAJ9594799.1"/>
    <property type="molecule type" value="Genomic_DNA"/>
</dbReference>
<dbReference type="InterPro" id="IPR018834">
    <property type="entry name" value="DNA/RNA-bd_Est1-type"/>
</dbReference>
<dbReference type="Pfam" id="PF10373">
    <property type="entry name" value="EST1_DNA_bind"/>
    <property type="match status" value="1"/>
</dbReference>
<dbReference type="InterPro" id="IPR045153">
    <property type="entry name" value="Est1/Ebs1-like"/>
</dbReference>
<sequence length="89" mass="10033">AAHLEPAYRSAVQESALIVSLQMFSLILEKCISLLKEQLENPTETQPTRLIVSEDLQILLPAVKVWCDWLLCHSSVWNPPPSCVDYRVG</sequence>
<dbReference type="GO" id="GO:0042162">
    <property type="term" value="F:telomeric DNA binding"/>
    <property type="evidence" value="ECO:0007669"/>
    <property type="project" value="TreeGrafter"/>
</dbReference>
<keyword evidence="1" id="KW-0866">Nonsense-mediated mRNA decay</keyword>
<feature type="domain" description="DNA/RNA-binding" evidence="2">
    <location>
        <begin position="12"/>
        <end position="79"/>
    </location>
</feature>
<proteinExistence type="predicted"/>
<dbReference type="PANTHER" id="PTHR15696">
    <property type="entry name" value="SMG-7 SUPPRESSOR WITH MORPHOLOGICAL EFFECT ON GENITALIA PROTEIN 7"/>
    <property type="match status" value="1"/>
</dbReference>
<evidence type="ECO:0000313" key="4">
    <source>
        <dbReference type="Proteomes" id="UP001233999"/>
    </source>
</evidence>
<dbReference type="PANTHER" id="PTHR15696:SF0">
    <property type="entry name" value="TELOMERASE-BINDING PROTEIN EST1A"/>
    <property type="match status" value="1"/>
</dbReference>
<dbReference type="Proteomes" id="UP001233999">
    <property type="component" value="Unassembled WGS sequence"/>
</dbReference>
<organism evidence="3 4">
    <name type="scientific">Diploptera punctata</name>
    <name type="common">Pacific beetle cockroach</name>
    <dbReference type="NCBI Taxonomy" id="6984"/>
    <lineage>
        <taxon>Eukaryota</taxon>
        <taxon>Metazoa</taxon>
        <taxon>Ecdysozoa</taxon>
        <taxon>Arthropoda</taxon>
        <taxon>Hexapoda</taxon>
        <taxon>Insecta</taxon>
        <taxon>Pterygota</taxon>
        <taxon>Neoptera</taxon>
        <taxon>Polyneoptera</taxon>
        <taxon>Dictyoptera</taxon>
        <taxon>Blattodea</taxon>
        <taxon>Blaberoidea</taxon>
        <taxon>Blaberidae</taxon>
        <taxon>Diplopterinae</taxon>
        <taxon>Diploptera</taxon>
    </lineage>
</organism>
<dbReference type="GO" id="GO:0070034">
    <property type="term" value="F:telomerase RNA binding"/>
    <property type="evidence" value="ECO:0007669"/>
    <property type="project" value="TreeGrafter"/>
</dbReference>
<protein>
    <recommendedName>
        <fullName evidence="2">DNA/RNA-binding domain-containing protein</fullName>
    </recommendedName>
</protein>
<dbReference type="GO" id="GO:0005697">
    <property type="term" value="C:telomerase holoenzyme complex"/>
    <property type="evidence" value="ECO:0007669"/>
    <property type="project" value="TreeGrafter"/>
</dbReference>
<dbReference type="SUPFAM" id="SSF48452">
    <property type="entry name" value="TPR-like"/>
    <property type="match status" value="1"/>
</dbReference>
<feature type="non-terminal residue" evidence="3">
    <location>
        <position position="1"/>
    </location>
</feature>
<evidence type="ECO:0000313" key="3">
    <source>
        <dbReference type="EMBL" id="KAJ9594799.1"/>
    </source>
</evidence>
<name>A0AAD8A981_DIPPU</name>
<dbReference type="AlphaFoldDB" id="A0AAD8A981"/>
<reference evidence="3" key="1">
    <citation type="journal article" date="2023" name="IScience">
        <title>Live-bearing cockroach genome reveals convergent evolutionary mechanisms linked to viviparity in insects and beyond.</title>
        <authorList>
            <person name="Fouks B."/>
            <person name="Harrison M.C."/>
            <person name="Mikhailova A.A."/>
            <person name="Marchal E."/>
            <person name="English S."/>
            <person name="Carruthers M."/>
            <person name="Jennings E.C."/>
            <person name="Chiamaka E.L."/>
            <person name="Frigard R.A."/>
            <person name="Pippel M."/>
            <person name="Attardo G.M."/>
            <person name="Benoit J.B."/>
            <person name="Bornberg-Bauer E."/>
            <person name="Tobe S.S."/>
        </authorList>
    </citation>
    <scope>NUCLEOTIDE SEQUENCE</scope>
    <source>
        <strain evidence="3">Stay&amp;Tobe</strain>
    </source>
</reference>
<comment type="caution">
    <text evidence="3">The sequence shown here is derived from an EMBL/GenBank/DDBJ whole genome shotgun (WGS) entry which is preliminary data.</text>
</comment>
<accession>A0AAD8A981</accession>
<evidence type="ECO:0000259" key="2">
    <source>
        <dbReference type="Pfam" id="PF10373"/>
    </source>
</evidence>